<dbReference type="EMBL" id="AEEH01000031">
    <property type="protein sequence ID" value="EFM25593.1"/>
    <property type="molecule type" value="Genomic_DNA"/>
</dbReference>
<sequence>MVTYSNVKTFYGWEVPFTEKKFIITYNGSIKSGIDLNDVTVAVDNNKKEIKVNLPEAKILSHEIDEDSIKIFDEKNSIFNPLKVEDFKSFATDQKDNVEKEAIKKGLLTEAEKHSKDAILETFSIDGLLDDYKVIFE</sequence>
<dbReference type="STRING" id="862517.HMPREF9225_0806"/>
<dbReference type="AlphaFoldDB" id="E0NKW7"/>
<dbReference type="eggNOG" id="ENOG50313N4">
    <property type="taxonomic scope" value="Bacteria"/>
</dbReference>
<reference evidence="1 2" key="1">
    <citation type="submission" date="2010-07" db="EMBL/GenBank/DDBJ databases">
        <authorList>
            <person name="Muzny D."/>
            <person name="Qin X."/>
            <person name="Deng J."/>
            <person name="Jiang H."/>
            <person name="Liu Y."/>
            <person name="Qu J."/>
            <person name="Song X.-Z."/>
            <person name="Zhang L."/>
            <person name="Thornton R."/>
            <person name="Coyle M."/>
            <person name="Francisco L."/>
            <person name="Jackson L."/>
            <person name="Javaid M."/>
            <person name="Korchina V."/>
            <person name="Kovar C."/>
            <person name="Mata R."/>
            <person name="Mathew T."/>
            <person name="Ngo R."/>
            <person name="Nguyen L."/>
            <person name="Nguyen N."/>
            <person name="Okwuonu G."/>
            <person name="Ongeri F."/>
            <person name="Pham C."/>
            <person name="Simmons D."/>
            <person name="Wilczek-Boney K."/>
            <person name="Hale W."/>
            <person name="Jakkamsetti A."/>
            <person name="Pham P."/>
            <person name="Ruth R."/>
            <person name="San Lucas F."/>
            <person name="Warren J."/>
            <person name="Zhang J."/>
            <person name="Zhao Z."/>
            <person name="Zhou C."/>
            <person name="Zhu D."/>
            <person name="Lee S."/>
            <person name="Bess C."/>
            <person name="Blankenburg K."/>
            <person name="Forbes L."/>
            <person name="Fu Q."/>
            <person name="Gubbala S."/>
            <person name="Hirani K."/>
            <person name="Jayaseelan J.C."/>
            <person name="Lara F."/>
            <person name="Munidasa M."/>
            <person name="Palculict T."/>
            <person name="Patil S."/>
            <person name="Pu L.-L."/>
            <person name="Saada N."/>
            <person name="Tang L."/>
            <person name="Weissenberger G."/>
            <person name="Zhu Y."/>
            <person name="Hemphill L."/>
            <person name="Shang Y."/>
            <person name="Youmans B."/>
            <person name="Ayvaz T."/>
            <person name="Ross M."/>
            <person name="Santibanez J."/>
            <person name="Aqrawi P."/>
            <person name="Gross S."/>
            <person name="Joshi V."/>
            <person name="Fowler G."/>
            <person name="Nazareth L."/>
            <person name="Reid J."/>
            <person name="Worley K."/>
            <person name="Petrosino J."/>
            <person name="Highlander S."/>
            <person name="Gibbs R."/>
        </authorList>
    </citation>
    <scope>NUCLEOTIDE SEQUENCE [LARGE SCALE GENOMIC DNA]</scope>
    <source>
        <strain evidence="1 2">ATCC BAA-1640</strain>
    </source>
</reference>
<organism evidence="1 2">
    <name type="scientific">Peptoniphilus duerdenii ATCC BAA-1640</name>
    <dbReference type="NCBI Taxonomy" id="862517"/>
    <lineage>
        <taxon>Bacteria</taxon>
        <taxon>Bacillati</taxon>
        <taxon>Bacillota</taxon>
        <taxon>Tissierellia</taxon>
        <taxon>Tissierellales</taxon>
        <taxon>Peptoniphilaceae</taxon>
        <taxon>Peptoniphilus</taxon>
    </lineage>
</organism>
<dbReference type="Proteomes" id="UP000003280">
    <property type="component" value="Unassembled WGS sequence"/>
</dbReference>
<comment type="caution">
    <text evidence="1">The sequence shown here is derived from an EMBL/GenBank/DDBJ whole genome shotgun (WGS) entry which is preliminary data.</text>
</comment>
<evidence type="ECO:0000313" key="1">
    <source>
        <dbReference type="EMBL" id="EFM25593.1"/>
    </source>
</evidence>
<protein>
    <recommendedName>
        <fullName evidence="3">DUF4230 domain-containing protein</fullName>
    </recommendedName>
</protein>
<evidence type="ECO:0000313" key="2">
    <source>
        <dbReference type="Proteomes" id="UP000003280"/>
    </source>
</evidence>
<proteinExistence type="predicted"/>
<accession>E0NKW7</accession>
<gene>
    <name evidence="1" type="ORF">HMPREF9225_0806</name>
</gene>
<evidence type="ECO:0008006" key="3">
    <source>
        <dbReference type="Google" id="ProtNLM"/>
    </source>
</evidence>
<name>E0NKW7_9FIRM</name>
<keyword evidence="2" id="KW-1185">Reference proteome</keyword>
<dbReference type="HOGENOM" id="CLU_108876_1_1_9"/>
<dbReference type="InterPro" id="IPR025324">
    <property type="entry name" value="DUF4230"/>
</dbReference>
<dbReference type="Pfam" id="PF14014">
    <property type="entry name" value="DUF4230"/>
    <property type="match status" value="1"/>
</dbReference>